<reference evidence="2 3" key="1">
    <citation type="submission" date="2018-06" db="EMBL/GenBank/DDBJ databases">
        <authorList>
            <consortium name="Pathogen Informatics"/>
            <person name="Doyle S."/>
        </authorList>
    </citation>
    <scope>NUCLEOTIDE SEQUENCE [LARGE SCALE GENOMIC DNA]</scope>
    <source>
        <strain evidence="2 3">NCTC10661</strain>
    </source>
</reference>
<proteinExistence type="predicted"/>
<dbReference type="EMBL" id="UARD01000032">
    <property type="protein sequence ID" value="SQA53215.1"/>
    <property type="molecule type" value="Genomic_DNA"/>
</dbReference>
<feature type="compositionally biased region" description="Basic and acidic residues" evidence="1">
    <location>
        <begin position="8"/>
        <end position="25"/>
    </location>
</feature>
<dbReference type="AlphaFoldDB" id="A0AAE8T5G8"/>
<evidence type="ECO:0000256" key="1">
    <source>
        <dbReference type="SAM" id="MobiDB-lite"/>
    </source>
</evidence>
<dbReference type="Proteomes" id="UP000250416">
    <property type="component" value="Unassembled WGS sequence"/>
</dbReference>
<evidence type="ECO:0000313" key="2">
    <source>
        <dbReference type="EMBL" id="SQA53215.1"/>
    </source>
</evidence>
<name>A0AAE8T5G8_BURCE</name>
<comment type="caution">
    <text evidence="2">The sequence shown here is derived from an EMBL/GenBank/DDBJ whole genome shotgun (WGS) entry which is preliminary data.</text>
</comment>
<organism evidence="2 3">
    <name type="scientific">Burkholderia cepacia</name>
    <name type="common">Pseudomonas cepacia</name>
    <dbReference type="NCBI Taxonomy" id="292"/>
    <lineage>
        <taxon>Bacteria</taxon>
        <taxon>Pseudomonadati</taxon>
        <taxon>Pseudomonadota</taxon>
        <taxon>Betaproteobacteria</taxon>
        <taxon>Burkholderiales</taxon>
        <taxon>Burkholderiaceae</taxon>
        <taxon>Burkholderia</taxon>
        <taxon>Burkholderia cepacia complex</taxon>
    </lineage>
</organism>
<accession>A0AAE8T5G8</accession>
<feature type="region of interest" description="Disordered" evidence="1">
    <location>
        <begin position="1"/>
        <end position="25"/>
    </location>
</feature>
<evidence type="ECO:0000313" key="3">
    <source>
        <dbReference type="Proteomes" id="UP000250416"/>
    </source>
</evidence>
<sequence>MTKQTKPAPEKQEYSPSRYMRDRHPDLFSDSVSEVQYQVEREVLSYHLETLTNQKDETAFENFAQRLCEKFIAPNIRPQTGPVGGGDGKTDAETFPVSDEISARWFVPENDKAGERKAFAFSAKRTWRQKIQSDVAAIAGTKRDYDKIICVTNQFVPARKSAELQDELLKQHGIPVTILDRTWLLDRVFKHDSMAIAVEELGVGKGTEKQTKKLGPRDTARATELAALEAKIADGSQYQGQPAALIEDARHAALLARGLEHAPADVNGRFDRALRLARKNDIKKLELTIAYEWAWTSHFWNEDHVRTSELYDDVERLALGSDDANDLERLSNLLPLIRMSVHTGSIDESKGKLKDRTTALKTALEALRGQTNRPNNALHAEALMLMTLVSEKGVEHRDDPLKDIWVSFTDVINRAKGLGTFPFESIADALTQIGEFIADSDEFDTLFETITDALATRSSEGEAAAKNVQRAYQKLAKGLPYDAIRWFGRAVALLIKEEYEDDLINALIGASFAFEEVGLPWAARNYALAAVSQEFSAFSRYGSIGALRASVLSRYFDTEFKLGRVPQILSAHELEMIVRNAQARTDGQRRLLDKVQEAHMMKIAVLLLQTPLNELSKIAQLPDALERLALPMSRTALLYLMGNEDILRTEGWIPEQETSEGVEAFMRDLRDYGVKAEYPIPDLALGETVTLSSNVLGCRINVVCANNLVSIGIGEAVLGSLEALLATSFDHRILPQVDHLQLRVGPSDAVGLVPVLQFADIDGEPIGTITHRMVMEYKTKEDVLSFPNWVKDAVLGIFLRFAAPQDAETWGKTLFEDERALHRALTFSNVPVMLGDLHGDCALPSLDHWIDPGDRTYAVKRTEAWLPAQPQEPCKSFGNTQRGEGLAPKEMRDAAKAKHSKTRWISPIDTQKWDKAKWNGTLFMWSPPGPDVPPPMLGLVYENLSAANDIFQSWRKRYGEDDVKDDLKITIVRGISRDNPAAYAVMVSQNPDNVPLSEGNFVGFLSRINRMHPKTTQNLDLFVEDYARHGRYVLLPAHLPNKMAQPEPIFDLTIGKRDLTVINAWEIGTNDLAATVLHLDELPFIPTDQPNPPVIETLEWLKSLRARESS</sequence>
<gene>
    <name evidence="2" type="ORF">NCTC10661_05068</name>
</gene>
<protein>
    <submittedName>
        <fullName evidence="2">Uncharacterized protein</fullName>
    </submittedName>
</protein>